<keyword evidence="8" id="KW-1185">Reference proteome</keyword>
<evidence type="ECO:0000256" key="6">
    <source>
        <dbReference type="ARBA" id="ARBA00023014"/>
    </source>
</evidence>
<dbReference type="SFLD" id="SFLDF00299">
    <property type="entry name" value="anaerobic_ribonucleoside-triph"/>
    <property type="match status" value="1"/>
</dbReference>
<keyword evidence="3" id="KW-0949">S-adenosyl-L-methionine</keyword>
<reference evidence="7 8" key="1">
    <citation type="submission" date="2020-05" db="EMBL/GenBank/DDBJ databases">
        <title>Genomic Encyclopedia of Type Strains, Phase IV (KMG-V): Genome sequencing to study the core and pangenomes of soil and plant-associated prokaryotes.</title>
        <authorList>
            <person name="Whitman W."/>
        </authorList>
    </citation>
    <scope>NUCLEOTIDE SEQUENCE [LARGE SCALE GENOMIC DNA]</scope>
    <source>
        <strain evidence="7 8">C29</strain>
    </source>
</reference>
<evidence type="ECO:0000256" key="1">
    <source>
        <dbReference type="ARBA" id="ARBA00001966"/>
    </source>
</evidence>
<dbReference type="InterPro" id="IPR058240">
    <property type="entry name" value="rSAM_sf"/>
</dbReference>
<dbReference type="Pfam" id="PF13353">
    <property type="entry name" value="Fer4_12"/>
    <property type="match status" value="1"/>
</dbReference>
<gene>
    <name evidence="7" type="ORF">HNQ01_003836</name>
</gene>
<dbReference type="PANTHER" id="PTHR30352">
    <property type="entry name" value="PYRUVATE FORMATE-LYASE-ACTIVATING ENZYME"/>
    <property type="match status" value="1"/>
</dbReference>
<accession>A0ABX2G9G5</accession>
<evidence type="ECO:0000256" key="3">
    <source>
        <dbReference type="ARBA" id="ARBA00022691"/>
    </source>
</evidence>
<organism evidence="7 8">
    <name type="scientific">Sphaerotilus uruguayifluvii</name>
    <dbReference type="NCBI Taxonomy" id="2735897"/>
    <lineage>
        <taxon>Bacteria</taxon>
        <taxon>Pseudomonadati</taxon>
        <taxon>Pseudomonadota</taxon>
        <taxon>Betaproteobacteria</taxon>
        <taxon>Burkholderiales</taxon>
        <taxon>Sphaerotilaceae</taxon>
        <taxon>Sphaerotilus</taxon>
    </lineage>
</organism>
<dbReference type="Proteomes" id="UP001516061">
    <property type="component" value="Unassembled WGS sequence"/>
</dbReference>
<keyword evidence="4" id="KW-0479">Metal-binding</keyword>
<dbReference type="EC" id="1.97.1.4" evidence="7"/>
<dbReference type="GO" id="GO:0043365">
    <property type="term" value="F:[formate-C-acetyltransferase]-activating enzyme activity"/>
    <property type="evidence" value="ECO:0007669"/>
    <property type="project" value="UniProtKB-EC"/>
</dbReference>
<proteinExistence type="predicted"/>
<dbReference type="EMBL" id="JABSNM010000022">
    <property type="protein sequence ID" value="NRT58070.1"/>
    <property type="molecule type" value="Genomic_DNA"/>
</dbReference>
<keyword evidence="7" id="KW-0560">Oxidoreductase</keyword>
<dbReference type="Gene3D" id="3.20.20.70">
    <property type="entry name" value="Aldolase class I"/>
    <property type="match status" value="1"/>
</dbReference>
<comment type="cofactor">
    <cofactor evidence="1">
        <name>[4Fe-4S] cluster</name>
        <dbReference type="ChEBI" id="CHEBI:49883"/>
    </cofactor>
</comment>
<dbReference type="InterPro" id="IPR013785">
    <property type="entry name" value="Aldolase_TIM"/>
</dbReference>
<comment type="caution">
    <text evidence="7">The sequence shown here is derived from an EMBL/GenBank/DDBJ whole genome shotgun (WGS) entry which is preliminary data.</text>
</comment>
<dbReference type="InterPro" id="IPR012837">
    <property type="entry name" value="NrdG"/>
</dbReference>
<sequence>MNGAWLNLARWVDCTEVEGPGRRAALWVQGCLKRCPGCCNPHFLPLVARQRVPAAEVVGWLALARDTAGIEGVTMLGGEPMLQAAGLAEVGRGAQALGLSVMVFSGHTLEELEALQPTGWRELLSVTDVLVDGPYEADQPDTRRRWIGSRNQRVHYLSARHGPGMETLPAGGRDLEVRVDASGGLHLNGWPVRVRRPRSPSAPDDPQAV</sequence>
<keyword evidence="2" id="KW-0004">4Fe-4S</keyword>
<evidence type="ECO:0000256" key="2">
    <source>
        <dbReference type="ARBA" id="ARBA00022485"/>
    </source>
</evidence>
<dbReference type="SFLD" id="SFLDG01066">
    <property type="entry name" value="organic_radical-activating_enz"/>
    <property type="match status" value="1"/>
</dbReference>
<dbReference type="SUPFAM" id="SSF102114">
    <property type="entry name" value="Radical SAM enzymes"/>
    <property type="match status" value="1"/>
</dbReference>
<dbReference type="InterPro" id="IPR007197">
    <property type="entry name" value="rSAM"/>
</dbReference>
<keyword evidence="6" id="KW-0411">Iron-sulfur</keyword>
<evidence type="ECO:0000313" key="7">
    <source>
        <dbReference type="EMBL" id="NRT58070.1"/>
    </source>
</evidence>
<dbReference type="RefSeq" id="WP_173807098.1">
    <property type="nucleotide sequence ID" value="NZ_JABSNM010000022.1"/>
</dbReference>
<dbReference type="InterPro" id="IPR034457">
    <property type="entry name" value="Organic_radical-activating"/>
</dbReference>
<name>A0ABX2G9G5_9BURK</name>
<evidence type="ECO:0000256" key="4">
    <source>
        <dbReference type="ARBA" id="ARBA00022723"/>
    </source>
</evidence>
<dbReference type="PANTHER" id="PTHR30352:SF2">
    <property type="entry name" value="ANAEROBIC RIBONUCLEOSIDE-TRIPHOSPHATE REDUCTASE-ACTIVATING PROTEIN"/>
    <property type="match status" value="1"/>
</dbReference>
<evidence type="ECO:0000313" key="8">
    <source>
        <dbReference type="Proteomes" id="UP001516061"/>
    </source>
</evidence>
<evidence type="ECO:0000256" key="5">
    <source>
        <dbReference type="ARBA" id="ARBA00023004"/>
    </source>
</evidence>
<keyword evidence="5" id="KW-0408">Iron</keyword>
<protein>
    <submittedName>
        <fullName evidence="7">Anaerobic ribonucleoside-triphosphate reductase activating protein</fullName>
        <ecNumber evidence="7">1.97.1.4</ecNumber>
    </submittedName>
</protein>
<dbReference type="SFLD" id="SFLDS00029">
    <property type="entry name" value="Radical_SAM"/>
    <property type="match status" value="1"/>
</dbReference>
<dbReference type="SFLD" id="SFLDG01063">
    <property type="entry name" value="activating_enzymes__group_1"/>
    <property type="match status" value="1"/>
</dbReference>